<gene>
    <name evidence="2" type="ORF">GCM10011340_17930</name>
</gene>
<keyword evidence="3" id="KW-1185">Reference proteome</keyword>
<keyword evidence="1" id="KW-0812">Transmembrane</keyword>
<keyword evidence="1" id="KW-0472">Membrane</keyword>
<keyword evidence="1" id="KW-1133">Transmembrane helix</keyword>
<feature type="transmembrane region" description="Helical" evidence="1">
    <location>
        <begin position="95"/>
        <end position="113"/>
    </location>
</feature>
<evidence type="ECO:0000313" key="2">
    <source>
        <dbReference type="EMBL" id="GHE63029.1"/>
    </source>
</evidence>
<dbReference type="EMBL" id="BNAG01000002">
    <property type="protein sequence ID" value="GHE63029.1"/>
    <property type="molecule type" value="Genomic_DNA"/>
</dbReference>
<dbReference type="Proteomes" id="UP000658258">
    <property type="component" value="Unassembled WGS sequence"/>
</dbReference>
<proteinExistence type="predicted"/>
<protein>
    <submittedName>
        <fullName evidence="2">Membrane protein</fullName>
    </submittedName>
</protein>
<reference evidence="3" key="1">
    <citation type="journal article" date="2019" name="Int. J. Syst. Evol. Microbiol.">
        <title>The Global Catalogue of Microorganisms (GCM) 10K type strain sequencing project: providing services to taxonomists for standard genome sequencing and annotation.</title>
        <authorList>
            <consortium name="The Broad Institute Genomics Platform"/>
            <consortium name="The Broad Institute Genome Sequencing Center for Infectious Disease"/>
            <person name="Wu L."/>
            <person name="Ma J."/>
        </authorList>
    </citation>
    <scope>NUCLEOTIDE SEQUENCE [LARGE SCALE GENOMIC DNA]</scope>
    <source>
        <strain evidence="3">CGMCC 1.15111</strain>
    </source>
</reference>
<dbReference type="PANTHER" id="PTHR36974:SF1">
    <property type="entry name" value="DOXX FAMILY MEMBRANE PROTEIN"/>
    <property type="match status" value="1"/>
</dbReference>
<comment type="caution">
    <text evidence="2">The sequence shown here is derived from an EMBL/GenBank/DDBJ whole genome shotgun (WGS) entry which is preliminary data.</text>
</comment>
<dbReference type="PANTHER" id="PTHR36974">
    <property type="entry name" value="MEMBRANE PROTEIN-RELATED"/>
    <property type="match status" value="1"/>
</dbReference>
<evidence type="ECO:0000313" key="3">
    <source>
        <dbReference type="Proteomes" id="UP000658258"/>
    </source>
</evidence>
<name>A0ABQ3I702_9BACT</name>
<organism evidence="2 3">
    <name type="scientific">Roseivirga thermotolerans</name>
    <dbReference type="NCBI Taxonomy" id="1758176"/>
    <lineage>
        <taxon>Bacteria</taxon>
        <taxon>Pseudomonadati</taxon>
        <taxon>Bacteroidota</taxon>
        <taxon>Cytophagia</taxon>
        <taxon>Cytophagales</taxon>
        <taxon>Roseivirgaceae</taxon>
        <taxon>Roseivirga</taxon>
    </lineage>
</organism>
<accession>A0ABQ3I702</accession>
<feature type="transmembrane region" description="Helical" evidence="1">
    <location>
        <begin position="32"/>
        <end position="49"/>
    </location>
</feature>
<feature type="transmembrane region" description="Helical" evidence="1">
    <location>
        <begin position="56"/>
        <end position="75"/>
    </location>
</feature>
<evidence type="ECO:0000256" key="1">
    <source>
        <dbReference type="SAM" id="Phobius"/>
    </source>
</evidence>
<sequence>MAAMLVFSAIGHFLFPSGMAQMIPDFLPARKLLVYLTGALEVVFALGLLSRKYAKTTGWLLIAFLLLVLPANINAAMQGLNYQTGALDGPGINYLWFRIPLQLFFIVWIYLSACKSK</sequence>